<gene>
    <name evidence="2" type="ORF">ACFOLH_18170</name>
</gene>
<proteinExistence type="predicted"/>
<sequence>MPALTRLGDSPSAGERGAACSQGDITDQAFSVSSVTRGVSTGIFVGSAGDAVRVDLRLVGGQVVPLVVVDGWVLGTFDGEGEPATVAGYGTDNQRITTIDLLDQSATIG</sequence>
<dbReference type="RefSeq" id="WP_340289319.1">
    <property type="nucleotide sequence ID" value="NZ_JBBEOI010000006.1"/>
</dbReference>
<reference evidence="3" key="1">
    <citation type="journal article" date="2019" name="Int. J. Syst. Evol. Microbiol.">
        <title>The Global Catalogue of Microorganisms (GCM) 10K type strain sequencing project: providing services to taxonomists for standard genome sequencing and annotation.</title>
        <authorList>
            <consortium name="The Broad Institute Genomics Platform"/>
            <consortium name="The Broad Institute Genome Sequencing Center for Infectious Disease"/>
            <person name="Wu L."/>
            <person name="Ma J."/>
        </authorList>
    </citation>
    <scope>NUCLEOTIDE SEQUENCE [LARGE SCALE GENOMIC DNA]</scope>
    <source>
        <strain evidence="3">NCAIM B.02333</strain>
    </source>
</reference>
<evidence type="ECO:0000256" key="1">
    <source>
        <dbReference type="SAM" id="MobiDB-lite"/>
    </source>
</evidence>
<comment type="caution">
    <text evidence="2">The sequence shown here is derived from an EMBL/GenBank/DDBJ whole genome shotgun (WGS) entry which is preliminary data.</text>
</comment>
<dbReference type="Proteomes" id="UP001595685">
    <property type="component" value="Unassembled WGS sequence"/>
</dbReference>
<organism evidence="2 3">
    <name type="scientific">Aquipuribacter hungaricus</name>
    <dbReference type="NCBI Taxonomy" id="545624"/>
    <lineage>
        <taxon>Bacteria</taxon>
        <taxon>Bacillati</taxon>
        <taxon>Actinomycetota</taxon>
        <taxon>Actinomycetes</taxon>
        <taxon>Micrococcales</taxon>
        <taxon>Intrasporangiaceae</taxon>
        <taxon>Aquipuribacter</taxon>
    </lineage>
</organism>
<keyword evidence="3" id="KW-1185">Reference proteome</keyword>
<protein>
    <submittedName>
        <fullName evidence="2">Uncharacterized protein</fullName>
    </submittedName>
</protein>
<dbReference type="EMBL" id="JBHRWW010000019">
    <property type="protein sequence ID" value="MFC3690277.1"/>
    <property type="molecule type" value="Genomic_DNA"/>
</dbReference>
<feature type="region of interest" description="Disordered" evidence="1">
    <location>
        <begin position="1"/>
        <end position="20"/>
    </location>
</feature>
<evidence type="ECO:0000313" key="2">
    <source>
        <dbReference type="EMBL" id="MFC3690277.1"/>
    </source>
</evidence>
<evidence type="ECO:0000313" key="3">
    <source>
        <dbReference type="Proteomes" id="UP001595685"/>
    </source>
</evidence>
<accession>A0ABV7WMX0</accession>
<name>A0ABV7WMX0_9MICO</name>